<dbReference type="PANTHER" id="PTHR30524">
    <property type="entry name" value="MANNITOL-1-PHOSPHATE 5-DEHYDROGENASE"/>
    <property type="match status" value="1"/>
</dbReference>
<dbReference type="InterPro" id="IPR013118">
    <property type="entry name" value="Mannitol_DH_C"/>
</dbReference>
<feature type="domain" description="Mannitol dehydrogenase C-terminal" evidence="4">
    <location>
        <begin position="298"/>
        <end position="431"/>
    </location>
</feature>
<evidence type="ECO:0000259" key="4">
    <source>
        <dbReference type="Pfam" id="PF08125"/>
    </source>
</evidence>
<dbReference type="AlphaFoldDB" id="A0A5B8VMX2"/>
<dbReference type="SUPFAM" id="SSF51735">
    <property type="entry name" value="NAD(P)-binding Rossmann-fold domains"/>
    <property type="match status" value="1"/>
</dbReference>
<dbReference type="GO" id="GO:0019592">
    <property type="term" value="P:mannitol catabolic process"/>
    <property type="evidence" value="ECO:0007669"/>
    <property type="project" value="TreeGrafter"/>
</dbReference>
<evidence type="ECO:0000313" key="6">
    <source>
        <dbReference type="Proteomes" id="UP000321291"/>
    </source>
</evidence>
<gene>
    <name evidence="5" type="ORF">FSB73_14450</name>
</gene>
<evidence type="ECO:0000256" key="1">
    <source>
        <dbReference type="ARBA" id="ARBA00023002"/>
    </source>
</evidence>
<dbReference type="RefSeq" id="WP_146783615.1">
    <property type="nucleotide sequence ID" value="NZ_CP042434.1"/>
</dbReference>
<dbReference type="InterPro" id="IPR008927">
    <property type="entry name" value="6-PGluconate_DH-like_C_sf"/>
</dbReference>
<dbReference type="EMBL" id="CP042434">
    <property type="protein sequence ID" value="QEC72699.1"/>
    <property type="molecule type" value="Genomic_DNA"/>
</dbReference>
<dbReference type="PANTHER" id="PTHR30524:SF0">
    <property type="entry name" value="ALTRONATE OXIDOREDUCTASE-RELATED"/>
    <property type="match status" value="1"/>
</dbReference>
<protein>
    <submittedName>
        <fullName evidence="5">Tagaturonate reductase</fullName>
        <ecNumber evidence="5">1.1.1.58</ecNumber>
    </submittedName>
</protein>
<dbReference type="Pfam" id="PF08125">
    <property type="entry name" value="Mannitol_dh_C"/>
    <property type="match status" value="1"/>
</dbReference>
<dbReference type="Gene3D" id="3.40.50.720">
    <property type="entry name" value="NAD(P)-binding Rossmann-like Domain"/>
    <property type="match status" value="1"/>
</dbReference>
<dbReference type="InterPro" id="IPR013131">
    <property type="entry name" value="Mannitol_DH_N"/>
</dbReference>
<dbReference type="Proteomes" id="UP000321291">
    <property type="component" value="Chromosome"/>
</dbReference>
<evidence type="ECO:0000313" key="5">
    <source>
        <dbReference type="EMBL" id="QEC72699.1"/>
    </source>
</evidence>
<keyword evidence="2" id="KW-0520">NAD</keyword>
<feature type="domain" description="Mannitol dehydrogenase N-terminal" evidence="3">
    <location>
        <begin position="37"/>
        <end position="281"/>
    </location>
</feature>
<dbReference type="GO" id="GO:0009026">
    <property type="term" value="F:tagaturonate reductase activity"/>
    <property type="evidence" value="ECO:0007669"/>
    <property type="project" value="UniProtKB-EC"/>
</dbReference>
<dbReference type="Gene3D" id="1.10.1040.10">
    <property type="entry name" value="N-(1-d-carboxylethyl)-l-norvaline Dehydrogenase, domain 2"/>
    <property type="match status" value="1"/>
</dbReference>
<keyword evidence="6" id="KW-1185">Reference proteome</keyword>
<sequence>MEEILGSTEKVSRLNKDLLPAVKSLPTPEKALLNLPEKILQFGTGVLLRGLPDYYVDQANKQGVFNGRILIVKSTAQNRADDFKEQDGLYTLCLRGWQKGQASSEDLISTAISRVLDSNVDWQDILVAAASPEMQIVFSNTTEVGIVLDKEDILEPGKTPRSFPGKLVAFLLERFNQFKGDPENSKGMVIVPTELITDNGRTLKKICLELAKINELPEAFIKWLDTANDFCDSLVDRIVSGKMQPKQEAATWEKLGYTDKLMIMSEVYGLWAIQSNREKTKEILSFEQVNPGVVVTSDIEKYRHLKLFLLNAPHTFTCVIAQALGFSFVNQAMDDDTFYGFIRALLMEEAVPAVVGGDISKAEAEAFAEQVLDRFKNPFIDHRWSDISKQMTLKMGMRCLPLIRDYFEKFGKLPERMIKGFAAYLCFLKNQYLETKADQKYLKTALNKHAYDLTDAKADLLAAHWQQEEKSEHLDKATAESALTALEELTLIIQAVLTDPAIWPASALQAISQIDGLARATAKALEDMQLGSNIRL</sequence>
<dbReference type="InterPro" id="IPR013328">
    <property type="entry name" value="6PGD_dom2"/>
</dbReference>
<accession>A0A5B8VMX2</accession>
<dbReference type="NCBIfam" id="NF002969">
    <property type="entry name" value="PRK03643.1"/>
    <property type="match status" value="1"/>
</dbReference>
<evidence type="ECO:0000259" key="3">
    <source>
        <dbReference type="Pfam" id="PF01232"/>
    </source>
</evidence>
<dbReference type="GO" id="GO:0008926">
    <property type="term" value="F:mannitol-1-phosphate 5-dehydrogenase activity"/>
    <property type="evidence" value="ECO:0007669"/>
    <property type="project" value="TreeGrafter"/>
</dbReference>
<name>A0A5B8VMX2_9BACT</name>
<evidence type="ECO:0000256" key="2">
    <source>
        <dbReference type="ARBA" id="ARBA00023027"/>
    </source>
</evidence>
<organism evidence="5 6">
    <name type="scientific">Arachidicoccus ginsenosidivorans</name>
    <dbReference type="NCBI Taxonomy" id="496057"/>
    <lineage>
        <taxon>Bacteria</taxon>
        <taxon>Pseudomonadati</taxon>
        <taxon>Bacteroidota</taxon>
        <taxon>Chitinophagia</taxon>
        <taxon>Chitinophagales</taxon>
        <taxon>Chitinophagaceae</taxon>
        <taxon>Arachidicoccus</taxon>
    </lineage>
</organism>
<proteinExistence type="predicted"/>
<keyword evidence="1 5" id="KW-0560">Oxidoreductase</keyword>
<dbReference type="GO" id="GO:0005829">
    <property type="term" value="C:cytosol"/>
    <property type="evidence" value="ECO:0007669"/>
    <property type="project" value="TreeGrafter"/>
</dbReference>
<reference evidence="5 6" key="1">
    <citation type="journal article" date="2017" name="Int. J. Syst. Evol. Microbiol.">
        <title>Arachidicoccus ginsenosidivorans sp. nov., with ginsenoside-converting activity isolated from ginseng cultivating soil.</title>
        <authorList>
            <person name="Siddiqi M.Z."/>
            <person name="Aslam Z."/>
            <person name="Im W.T."/>
        </authorList>
    </citation>
    <scope>NUCLEOTIDE SEQUENCE [LARGE SCALE GENOMIC DNA]</scope>
    <source>
        <strain evidence="5 6">Gsoil 809</strain>
    </source>
</reference>
<dbReference type="SUPFAM" id="SSF48179">
    <property type="entry name" value="6-phosphogluconate dehydrogenase C-terminal domain-like"/>
    <property type="match status" value="1"/>
</dbReference>
<dbReference type="KEGG" id="agi:FSB73_14450"/>
<dbReference type="OrthoDB" id="9768714at2"/>
<dbReference type="InterPro" id="IPR036291">
    <property type="entry name" value="NAD(P)-bd_dom_sf"/>
</dbReference>
<dbReference type="EC" id="1.1.1.58" evidence="5"/>
<dbReference type="Pfam" id="PF01232">
    <property type="entry name" value="Mannitol_dh"/>
    <property type="match status" value="1"/>
</dbReference>